<dbReference type="EMBL" id="HG992979">
    <property type="protein sequence ID" value="CAE7026237.1"/>
    <property type="molecule type" value="Genomic_DNA"/>
</dbReference>
<organism evidence="2 3">
    <name type="scientific">Pyrenophora teres f. teres</name>
    <dbReference type="NCBI Taxonomy" id="97479"/>
    <lineage>
        <taxon>Eukaryota</taxon>
        <taxon>Fungi</taxon>
        <taxon>Dikarya</taxon>
        <taxon>Ascomycota</taxon>
        <taxon>Pezizomycotina</taxon>
        <taxon>Dothideomycetes</taxon>
        <taxon>Pleosporomycetidae</taxon>
        <taxon>Pleosporales</taxon>
        <taxon>Pleosporineae</taxon>
        <taxon>Pleosporaceae</taxon>
        <taxon>Pyrenophora</taxon>
    </lineage>
</organism>
<feature type="compositionally biased region" description="Basic and acidic residues" evidence="1">
    <location>
        <begin position="1"/>
        <end position="12"/>
    </location>
</feature>
<dbReference type="Proteomes" id="UP000472372">
    <property type="component" value="Chromosome 3"/>
</dbReference>
<evidence type="ECO:0000313" key="3">
    <source>
        <dbReference type="Proteomes" id="UP000472372"/>
    </source>
</evidence>
<reference evidence="2" key="1">
    <citation type="submission" date="2021-02" db="EMBL/GenBank/DDBJ databases">
        <authorList>
            <person name="Syme A R."/>
            <person name="Syme A R."/>
            <person name="Moolhuijzen P."/>
        </authorList>
    </citation>
    <scope>NUCLEOTIDE SEQUENCE</scope>
    <source>
        <strain evidence="2">W1-1</strain>
    </source>
</reference>
<feature type="region of interest" description="Disordered" evidence="1">
    <location>
        <begin position="1"/>
        <end position="32"/>
    </location>
</feature>
<proteinExistence type="predicted"/>
<sequence>MGAPEHPKDTDVVHPASIGCCPASTDVNPPNHLQLSPKHSMEREVTVKDAAKAQVVTDPETDKADAGDPQRTIALDDGCSSDAWNGIMKGPVCEVTESRETKCGAMVLGSYISFLLAKDLYSVRRAATETSLSIQEACDASKEVDIAISGATSKHSNSVYVHRGCFKGYDFEDLSNENPDSVGITYATHERTSKESRIDPR</sequence>
<evidence type="ECO:0000313" key="2">
    <source>
        <dbReference type="EMBL" id="CAE7026237.1"/>
    </source>
</evidence>
<accession>A0A6S6VYJ4</accession>
<gene>
    <name evidence="2" type="ORF">PTTW11_04039</name>
</gene>
<protein>
    <submittedName>
        <fullName evidence="2">Uncharacterized protein</fullName>
    </submittedName>
</protein>
<evidence type="ECO:0000256" key="1">
    <source>
        <dbReference type="SAM" id="MobiDB-lite"/>
    </source>
</evidence>
<name>A0A6S6VYJ4_9PLEO</name>
<dbReference type="AlphaFoldDB" id="A0A6S6VYJ4"/>